<evidence type="ECO:0000313" key="1">
    <source>
        <dbReference type="EMBL" id="ACF81090.1"/>
    </source>
</evidence>
<dbReference type="AlphaFoldDB" id="B4FG47"/>
<organism evidence="1">
    <name type="scientific">Zea mays</name>
    <name type="common">Maize</name>
    <dbReference type="NCBI Taxonomy" id="4577"/>
    <lineage>
        <taxon>Eukaryota</taxon>
        <taxon>Viridiplantae</taxon>
        <taxon>Streptophyta</taxon>
        <taxon>Embryophyta</taxon>
        <taxon>Tracheophyta</taxon>
        <taxon>Spermatophyta</taxon>
        <taxon>Magnoliopsida</taxon>
        <taxon>Liliopsida</taxon>
        <taxon>Poales</taxon>
        <taxon>Poaceae</taxon>
        <taxon>PACMAD clade</taxon>
        <taxon>Panicoideae</taxon>
        <taxon>Andropogonodae</taxon>
        <taxon>Andropogoneae</taxon>
        <taxon>Tripsacinae</taxon>
        <taxon>Zea</taxon>
    </lineage>
</organism>
<dbReference type="EMBL" id="BT036085">
    <property type="protein sequence ID" value="ACF81090.1"/>
    <property type="molecule type" value="mRNA"/>
</dbReference>
<sequence length="38" mass="4099">MRRIVGAENETIAELMKICTSKLKLLASASASLSLVLH</sequence>
<protein>
    <submittedName>
        <fullName evidence="1">Uncharacterized protein</fullName>
    </submittedName>
</protein>
<accession>B4FG47</accession>
<proteinExistence type="evidence at transcript level"/>
<name>B4FG47_MAIZE</name>
<reference evidence="1" key="1">
    <citation type="journal article" date="2009" name="PLoS Genet.">
        <title>Sequencing, mapping, and analysis of 27,455 maize full-length cDNAs.</title>
        <authorList>
            <person name="Soderlund C."/>
            <person name="Descour A."/>
            <person name="Kudrna D."/>
            <person name="Bomhoff M."/>
            <person name="Boyd L."/>
            <person name="Currie J."/>
            <person name="Angelova A."/>
            <person name="Collura K."/>
            <person name="Wissotski M."/>
            <person name="Ashley E."/>
            <person name="Morrow D."/>
            <person name="Fernandes J."/>
            <person name="Walbot V."/>
            <person name="Yu Y."/>
        </authorList>
    </citation>
    <scope>NUCLEOTIDE SEQUENCE</scope>
    <source>
        <strain evidence="1">B73</strain>
    </source>
</reference>